<dbReference type="Pfam" id="PF02875">
    <property type="entry name" value="Mur_ligase_C"/>
    <property type="match status" value="1"/>
</dbReference>
<evidence type="ECO:0000256" key="4">
    <source>
        <dbReference type="ARBA" id="ARBA00008276"/>
    </source>
</evidence>
<organism evidence="24 25">
    <name type="scientific">Neiella holothuriorum</name>
    <dbReference type="NCBI Taxonomy" id="2870530"/>
    <lineage>
        <taxon>Bacteria</taxon>
        <taxon>Pseudomonadati</taxon>
        <taxon>Pseudomonadota</taxon>
        <taxon>Gammaproteobacteria</taxon>
        <taxon>Alteromonadales</taxon>
        <taxon>Echinimonadaceae</taxon>
        <taxon>Neiella</taxon>
    </lineage>
</organism>
<protein>
    <recommendedName>
        <fullName evidence="7">Dihydrofolate synthase/folylpolyglutamate synthase</fullName>
        <ecNumber evidence="5">6.3.2.12</ecNumber>
        <ecNumber evidence="6">6.3.2.17</ecNumber>
    </recommendedName>
    <alternativeName>
        <fullName evidence="16">Folylpoly-gamma-glutamate synthetase-dihydrofolate synthetase</fullName>
    </alternativeName>
    <alternativeName>
        <fullName evidence="14">Folylpolyglutamate synthetase</fullName>
    </alternativeName>
    <alternativeName>
        <fullName evidence="15">Tetrahydrofolylpolyglutamate synthase</fullName>
    </alternativeName>
</protein>
<comment type="similarity">
    <text evidence="4 21">Belongs to the folylpolyglutamate synthase family.</text>
</comment>
<dbReference type="GO" id="GO:0004326">
    <property type="term" value="F:tetrahydrofolylpolyglutamate synthase activity"/>
    <property type="evidence" value="ECO:0007669"/>
    <property type="project" value="UniProtKB-EC"/>
</dbReference>
<evidence type="ECO:0000256" key="6">
    <source>
        <dbReference type="ARBA" id="ARBA00013025"/>
    </source>
</evidence>
<comment type="catalytic activity">
    <reaction evidence="20">
        <text>7,8-dihydropteroate + L-glutamate + ATP = 7,8-dihydrofolate + ADP + phosphate + H(+)</text>
        <dbReference type="Rhea" id="RHEA:23584"/>
        <dbReference type="ChEBI" id="CHEBI:15378"/>
        <dbReference type="ChEBI" id="CHEBI:17839"/>
        <dbReference type="ChEBI" id="CHEBI:29985"/>
        <dbReference type="ChEBI" id="CHEBI:30616"/>
        <dbReference type="ChEBI" id="CHEBI:43474"/>
        <dbReference type="ChEBI" id="CHEBI:57451"/>
        <dbReference type="ChEBI" id="CHEBI:456216"/>
        <dbReference type="EC" id="6.3.2.12"/>
    </reaction>
</comment>
<dbReference type="EMBL" id="JAHZSS010000004">
    <property type="protein sequence ID" value="MBW8190405.1"/>
    <property type="molecule type" value="Genomic_DNA"/>
</dbReference>
<comment type="catalytic activity">
    <reaction evidence="18">
        <text>10-formyltetrahydrofolyl-(gamma-L-Glu)(n) + L-glutamate + ATP = 10-formyltetrahydrofolyl-(gamma-L-Glu)(n+1) + ADP + phosphate + H(+)</text>
        <dbReference type="Rhea" id="RHEA:51904"/>
        <dbReference type="Rhea" id="RHEA-COMP:13088"/>
        <dbReference type="Rhea" id="RHEA-COMP:14300"/>
        <dbReference type="ChEBI" id="CHEBI:15378"/>
        <dbReference type="ChEBI" id="CHEBI:29985"/>
        <dbReference type="ChEBI" id="CHEBI:30616"/>
        <dbReference type="ChEBI" id="CHEBI:43474"/>
        <dbReference type="ChEBI" id="CHEBI:134413"/>
        <dbReference type="ChEBI" id="CHEBI:456216"/>
        <dbReference type="EC" id="6.3.2.17"/>
    </reaction>
</comment>
<dbReference type="RefSeq" id="WP_220103094.1">
    <property type="nucleotide sequence ID" value="NZ_JAHZSS010000004.1"/>
</dbReference>
<dbReference type="PANTHER" id="PTHR11136:SF0">
    <property type="entry name" value="DIHYDROFOLATE SYNTHETASE-RELATED"/>
    <property type="match status" value="1"/>
</dbReference>
<dbReference type="InterPro" id="IPR018109">
    <property type="entry name" value="Folylpolyglutamate_synth_CS"/>
</dbReference>
<comment type="pathway">
    <text evidence="2">Cofactor biosynthesis; tetrahydrofolate biosynthesis; 7,8-dihydrofolate from 2-amino-4-hydroxy-6-hydroxymethyl-7,8-dihydropteridine diphosphate and 4-aminobenzoate: step 2/2.</text>
</comment>
<evidence type="ECO:0000256" key="21">
    <source>
        <dbReference type="PIRNR" id="PIRNR001563"/>
    </source>
</evidence>
<evidence type="ECO:0000256" key="17">
    <source>
        <dbReference type="ARBA" id="ARBA00047493"/>
    </source>
</evidence>
<proteinExistence type="inferred from homology"/>
<dbReference type="GO" id="GO:0008841">
    <property type="term" value="F:dihydrofolate synthase activity"/>
    <property type="evidence" value="ECO:0007669"/>
    <property type="project" value="UniProtKB-EC"/>
</dbReference>
<dbReference type="InterPro" id="IPR036565">
    <property type="entry name" value="Mur-like_cat_sf"/>
</dbReference>
<evidence type="ECO:0000259" key="23">
    <source>
        <dbReference type="Pfam" id="PF08245"/>
    </source>
</evidence>
<dbReference type="EC" id="6.3.2.17" evidence="6"/>
<dbReference type="InterPro" id="IPR013221">
    <property type="entry name" value="Mur_ligase_cen"/>
</dbReference>
<dbReference type="PIRSF" id="PIRSF001563">
    <property type="entry name" value="Folylpolyglu_synth"/>
    <property type="match status" value="1"/>
</dbReference>
<accession>A0ABS7EDJ6</accession>
<sequence>MTQATSTSRSLNEWLAYLESIHPTTIELGLERVGAVANQLSLTELSNSKVITVAGTNGKGSTCAYIEQCLLAAGYSVGVYSSPHITDYKERVRINSQMLSEQAHCQAFAAVEAARGTVSLSYFEFGTLAAIWLLQQQAPDVVLLEVGLGGRLDATNIVEPDVAVVTTVDIDHQAFLGDDINQIGFEKAGIFRPHKPAILGDAKLPPTVLQHAQTIAAKPIRAGFEFQLNAVDGKWCYQSATRSITAIDEPRLPVENMATAIAVIEAAQLDCDDEAIRTGLARAALPGRWQTLQTKPWVVADVAHNPQSTRLLSKKIAAVVNSARQVHGVVAMLGDKDSQNSLQPMKAVIDHWYLAGLDVPRGADANHLAEALADTKLVCCQDVATALRQALESASEDDMVVVFGSFYTVAEAQQLLQGNSFE</sequence>
<reference evidence="24" key="1">
    <citation type="submission" date="2021-07" db="EMBL/GenBank/DDBJ databases">
        <title>Neiella marina sp. nov., isolated from the intestinal content of sea cucumber Apostichopus japonicus.</title>
        <authorList>
            <person name="Bai X."/>
        </authorList>
    </citation>
    <scope>NUCLEOTIDE SEQUENCE</scope>
    <source>
        <strain evidence="24">126</strain>
    </source>
</reference>
<keyword evidence="9" id="KW-0479">Metal-binding</keyword>
<evidence type="ECO:0000256" key="13">
    <source>
        <dbReference type="ARBA" id="ARBA00022909"/>
    </source>
</evidence>
<evidence type="ECO:0000256" key="2">
    <source>
        <dbReference type="ARBA" id="ARBA00004799"/>
    </source>
</evidence>
<keyword evidence="8 21" id="KW-0436">Ligase</keyword>
<evidence type="ECO:0000256" key="10">
    <source>
        <dbReference type="ARBA" id="ARBA00022741"/>
    </source>
</evidence>
<name>A0ABS7EDJ6_9GAMM</name>
<comment type="catalytic activity">
    <reaction evidence="19">
        <text>(6R)-5,10-methylenetetrahydrofolyl-(gamma-L-Glu)(n) + L-glutamate + ATP = (6R)-5,10-methylenetetrahydrofolyl-(gamma-L-Glu)(n+1) + ADP + phosphate + H(+)</text>
        <dbReference type="Rhea" id="RHEA:51912"/>
        <dbReference type="Rhea" id="RHEA-COMP:13257"/>
        <dbReference type="Rhea" id="RHEA-COMP:13258"/>
        <dbReference type="ChEBI" id="CHEBI:15378"/>
        <dbReference type="ChEBI" id="CHEBI:29985"/>
        <dbReference type="ChEBI" id="CHEBI:30616"/>
        <dbReference type="ChEBI" id="CHEBI:43474"/>
        <dbReference type="ChEBI" id="CHEBI:136572"/>
        <dbReference type="ChEBI" id="CHEBI:456216"/>
        <dbReference type="EC" id="6.3.2.17"/>
    </reaction>
</comment>
<gene>
    <name evidence="24" type="primary">folC</name>
    <name evidence="24" type="ORF">K0504_05095</name>
</gene>
<evidence type="ECO:0000256" key="3">
    <source>
        <dbReference type="ARBA" id="ARBA00005150"/>
    </source>
</evidence>
<dbReference type="SUPFAM" id="SSF53623">
    <property type="entry name" value="MurD-like peptide ligases, catalytic domain"/>
    <property type="match status" value="1"/>
</dbReference>
<evidence type="ECO:0000256" key="11">
    <source>
        <dbReference type="ARBA" id="ARBA00022840"/>
    </source>
</evidence>
<keyword evidence="10 21" id="KW-0547">Nucleotide-binding</keyword>
<evidence type="ECO:0000256" key="12">
    <source>
        <dbReference type="ARBA" id="ARBA00022842"/>
    </source>
</evidence>
<dbReference type="PROSITE" id="PS01012">
    <property type="entry name" value="FOLYLPOLYGLU_SYNT_2"/>
    <property type="match status" value="1"/>
</dbReference>
<keyword evidence="11 21" id="KW-0067">ATP-binding</keyword>
<evidence type="ECO:0000256" key="16">
    <source>
        <dbReference type="ARBA" id="ARBA00032510"/>
    </source>
</evidence>
<dbReference type="Proteomes" id="UP001166251">
    <property type="component" value="Unassembled WGS sequence"/>
</dbReference>
<evidence type="ECO:0000256" key="5">
    <source>
        <dbReference type="ARBA" id="ARBA00013023"/>
    </source>
</evidence>
<dbReference type="SUPFAM" id="SSF53244">
    <property type="entry name" value="MurD-like peptide ligases, peptide-binding domain"/>
    <property type="match status" value="1"/>
</dbReference>
<evidence type="ECO:0000259" key="22">
    <source>
        <dbReference type="Pfam" id="PF02875"/>
    </source>
</evidence>
<keyword evidence="12" id="KW-0460">Magnesium</keyword>
<evidence type="ECO:0000256" key="8">
    <source>
        <dbReference type="ARBA" id="ARBA00022598"/>
    </source>
</evidence>
<evidence type="ECO:0000313" key="24">
    <source>
        <dbReference type="EMBL" id="MBW8190405.1"/>
    </source>
</evidence>
<feature type="domain" description="Mur ligase C-terminal" evidence="22">
    <location>
        <begin position="287"/>
        <end position="406"/>
    </location>
</feature>
<comment type="function">
    <text evidence="1">Functions in two distinct reactions of the de novo folate biosynthetic pathway. Catalyzes the addition of a glutamate residue to dihydropteroate (7,8-dihydropteroate or H2Pte) to form dihydrofolate (7,8-dihydrofolate monoglutamate or H2Pte-Glu). Also catalyzes successive additions of L-glutamate to tetrahydrofolate or 10-formyltetrahydrofolate or 5,10-methylenetetrahydrofolate, leading to folylpolyglutamate derivatives.</text>
</comment>
<comment type="caution">
    <text evidence="24">The sequence shown here is derived from an EMBL/GenBank/DDBJ whole genome shotgun (WGS) entry which is preliminary data.</text>
</comment>
<dbReference type="Pfam" id="PF08245">
    <property type="entry name" value="Mur_ligase_M"/>
    <property type="match status" value="1"/>
</dbReference>
<evidence type="ECO:0000256" key="18">
    <source>
        <dbReference type="ARBA" id="ARBA00047808"/>
    </source>
</evidence>
<dbReference type="Gene3D" id="3.40.1190.10">
    <property type="entry name" value="Mur-like, catalytic domain"/>
    <property type="match status" value="1"/>
</dbReference>
<keyword evidence="13" id="KW-0289">Folate biosynthesis</keyword>
<evidence type="ECO:0000256" key="15">
    <source>
        <dbReference type="ARBA" id="ARBA00030592"/>
    </source>
</evidence>
<evidence type="ECO:0000256" key="7">
    <source>
        <dbReference type="ARBA" id="ARBA00019357"/>
    </source>
</evidence>
<dbReference type="EC" id="6.3.2.12" evidence="5"/>
<evidence type="ECO:0000256" key="1">
    <source>
        <dbReference type="ARBA" id="ARBA00002714"/>
    </source>
</evidence>
<keyword evidence="25" id="KW-1185">Reference proteome</keyword>
<feature type="domain" description="Mur ligase central" evidence="23">
    <location>
        <begin position="53"/>
        <end position="215"/>
    </location>
</feature>
<dbReference type="InterPro" id="IPR036615">
    <property type="entry name" value="Mur_ligase_C_dom_sf"/>
</dbReference>
<evidence type="ECO:0000256" key="19">
    <source>
        <dbReference type="ARBA" id="ARBA00049035"/>
    </source>
</evidence>
<evidence type="ECO:0000256" key="14">
    <source>
        <dbReference type="ARBA" id="ARBA00030048"/>
    </source>
</evidence>
<dbReference type="NCBIfam" id="NF008101">
    <property type="entry name" value="PRK10846.1"/>
    <property type="match status" value="1"/>
</dbReference>
<dbReference type="InterPro" id="IPR004101">
    <property type="entry name" value="Mur_ligase_C"/>
</dbReference>
<evidence type="ECO:0000256" key="20">
    <source>
        <dbReference type="ARBA" id="ARBA00049161"/>
    </source>
</evidence>
<evidence type="ECO:0000313" key="25">
    <source>
        <dbReference type="Proteomes" id="UP001166251"/>
    </source>
</evidence>
<dbReference type="NCBIfam" id="TIGR01499">
    <property type="entry name" value="folC"/>
    <property type="match status" value="1"/>
</dbReference>
<dbReference type="Gene3D" id="3.90.190.20">
    <property type="entry name" value="Mur ligase, C-terminal domain"/>
    <property type="match status" value="1"/>
</dbReference>
<comment type="catalytic activity">
    <reaction evidence="17">
        <text>(6S)-5,6,7,8-tetrahydrofolyl-(gamma-L-Glu)(n) + L-glutamate + ATP = (6S)-5,6,7,8-tetrahydrofolyl-(gamma-L-Glu)(n+1) + ADP + phosphate + H(+)</text>
        <dbReference type="Rhea" id="RHEA:10580"/>
        <dbReference type="Rhea" id="RHEA-COMP:14738"/>
        <dbReference type="Rhea" id="RHEA-COMP:14740"/>
        <dbReference type="ChEBI" id="CHEBI:15378"/>
        <dbReference type="ChEBI" id="CHEBI:29985"/>
        <dbReference type="ChEBI" id="CHEBI:30616"/>
        <dbReference type="ChEBI" id="CHEBI:43474"/>
        <dbReference type="ChEBI" id="CHEBI:141005"/>
        <dbReference type="ChEBI" id="CHEBI:456216"/>
        <dbReference type="EC" id="6.3.2.17"/>
    </reaction>
</comment>
<dbReference type="PANTHER" id="PTHR11136">
    <property type="entry name" value="FOLYLPOLYGLUTAMATE SYNTHASE-RELATED"/>
    <property type="match status" value="1"/>
</dbReference>
<comment type="pathway">
    <text evidence="3">Cofactor biosynthesis; tetrahydrofolylpolyglutamate biosynthesis.</text>
</comment>
<evidence type="ECO:0000256" key="9">
    <source>
        <dbReference type="ARBA" id="ARBA00022723"/>
    </source>
</evidence>
<dbReference type="InterPro" id="IPR001645">
    <property type="entry name" value="Folylpolyglutamate_synth"/>
</dbReference>